<feature type="transmembrane region" description="Helical" evidence="6">
    <location>
        <begin position="36"/>
        <end position="59"/>
    </location>
</feature>
<feature type="transmembrane region" description="Helical" evidence="6">
    <location>
        <begin position="207"/>
        <end position="226"/>
    </location>
</feature>
<feature type="transmembrane region" description="Helical" evidence="6">
    <location>
        <begin position="287"/>
        <end position="306"/>
    </location>
</feature>
<evidence type="ECO:0000256" key="6">
    <source>
        <dbReference type="SAM" id="Phobius"/>
    </source>
</evidence>
<comment type="subcellular location">
    <subcellularLocation>
        <location evidence="1">Cell membrane</location>
        <topology evidence="1">Multi-pass membrane protein</topology>
    </subcellularLocation>
</comment>
<evidence type="ECO:0000256" key="4">
    <source>
        <dbReference type="ARBA" id="ARBA00022989"/>
    </source>
</evidence>
<sequence>MDLLLPILYTIVPAALIAATPLLLTAMGGLFSERSGVVNIGLEGLMVMGAFGGIVGTLYFDSLGFGAASAWMGILVAIVLGALFSLFHAVASITLKADQIVSGVALNFLAVGLTVFIVREVFERGQTDTISSGARLFRINVPFLSDIPILGPMFFSRIYVTTYVAFALAVLVWYVVFKTPFGLRLRSVGEHPMAADTMGIKVNRMRYIGVMLSGAFAGSGGAVYAITTAGNFAGGTIVGQGFMALAALIFGKWHPFGAMGAAVFFGFAQALSISAQQIPGLANVPQVYMLILPYVLTILALAGFVGKAEPPKALNQPYEKGSR</sequence>
<evidence type="ECO:0000313" key="8">
    <source>
        <dbReference type="Proteomes" id="UP000248214"/>
    </source>
</evidence>
<keyword evidence="5 6" id="KW-0472">Membrane</keyword>
<evidence type="ECO:0000256" key="2">
    <source>
        <dbReference type="ARBA" id="ARBA00022475"/>
    </source>
</evidence>
<evidence type="ECO:0000256" key="1">
    <source>
        <dbReference type="ARBA" id="ARBA00004651"/>
    </source>
</evidence>
<feature type="transmembrane region" description="Helical" evidence="6">
    <location>
        <begin position="99"/>
        <end position="118"/>
    </location>
</feature>
<reference evidence="7 8" key="1">
    <citation type="submission" date="2017-10" db="EMBL/GenBank/DDBJ databases">
        <title>Bacillus sp. nov., a halophilic bacterium isolated from a Keqin Lake.</title>
        <authorList>
            <person name="Wang H."/>
        </authorList>
    </citation>
    <scope>NUCLEOTIDE SEQUENCE [LARGE SCALE GENOMIC DNA]</scope>
    <source>
        <strain evidence="7 8">KQ-12</strain>
    </source>
</reference>
<accession>A0A323TGX5</accession>
<dbReference type="PANTHER" id="PTHR43370">
    <property type="entry name" value="SUGAR ABC TRANSPORTER INTEGRAL MEMBRANE PROTEIN-RELATED"/>
    <property type="match status" value="1"/>
</dbReference>
<keyword evidence="3 6" id="KW-0812">Transmembrane</keyword>
<keyword evidence="8" id="KW-1185">Reference proteome</keyword>
<dbReference type="PANTHER" id="PTHR43370:SF1">
    <property type="entry name" value="GUANOSINE ABC TRANSPORTER PERMEASE PROTEIN NUPQ"/>
    <property type="match status" value="1"/>
</dbReference>
<name>A0A323TGX5_9BACI</name>
<evidence type="ECO:0000313" key="7">
    <source>
        <dbReference type="EMBL" id="PYZ94019.1"/>
    </source>
</evidence>
<comment type="caution">
    <text evidence="7">The sequence shown here is derived from an EMBL/GenBank/DDBJ whole genome shotgun (WGS) entry which is preliminary data.</text>
</comment>
<feature type="transmembrane region" description="Helical" evidence="6">
    <location>
        <begin position="65"/>
        <end position="87"/>
    </location>
</feature>
<keyword evidence="2" id="KW-1003">Cell membrane</keyword>
<organism evidence="7 8">
    <name type="scientific">Salipaludibacillus keqinensis</name>
    <dbReference type="NCBI Taxonomy" id="2045207"/>
    <lineage>
        <taxon>Bacteria</taxon>
        <taxon>Bacillati</taxon>
        <taxon>Bacillota</taxon>
        <taxon>Bacilli</taxon>
        <taxon>Bacillales</taxon>
        <taxon>Bacillaceae</taxon>
    </lineage>
</organism>
<dbReference type="AlphaFoldDB" id="A0A323TGX5"/>
<dbReference type="CDD" id="cd06580">
    <property type="entry name" value="TM_PBP1_transp_TpRbsC_like"/>
    <property type="match status" value="1"/>
</dbReference>
<proteinExistence type="predicted"/>
<keyword evidence="4 6" id="KW-1133">Transmembrane helix</keyword>
<dbReference type="GO" id="GO:0005886">
    <property type="term" value="C:plasma membrane"/>
    <property type="evidence" value="ECO:0007669"/>
    <property type="project" value="UniProtKB-SubCell"/>
</dbReference>
<dbReference type="EMBL" id="PDOD01000001">
    <property type="protein sequence ID" value="PYZ94019.1"/>
    <property type="molecule type" value="Genomic_DNA"/>
</dbReference>
<feature type="transmembrane region" description="Helical" evidence="6">
    <location>
        <begin position="6"/>
        <end position="24"/>
    </location>
</feature>
<dbReference type="Pfam" id="PF02653">
    <property type="entry name" value="BPD_transp_2"/>
    <property type="match status" value="1"/>
</dbReference>
<evidence type="ECO:0000256" key="3">
    <source>
        <dbReference type="ARBA" id="ARBA00022692"/>
    </source>
</evidence>
<protein>
    <submittedName>
        <fullName evidence="7">Sugar ABC transporter permease</fullName>
    </submittedName>
</protein>
<feature type="transmembrane region" description="Helical" evidence="6">
    <location>
        <begin position="158"/>
        <end position="177"/>
    </location>
</feature>
<gene>
    <name evidence="7" type="ORF">CR194_00295</name>
</gene>
<dbReference type="GO" id="GO:0022857">
    <property type="term" value="F:transmembrane transporter activity"/>
    <property type="evidence" value="ECO:0007669"/>
    <property type="project" value="InterPro"/>
</dbReference>
<evidence type="ECO:0000256" key="5">
    <source>
        <dbReference type="ARBA" id="ARBA00023136"/>
    </source>
</evidence>
<dbReference type="Proteomes" id="UP000248214">
    <property type="component" value="Unassembled WGS sequence"/>
</dbReference>
<dbReference type="InterPro" id="IPR001851">
    <property type="entry name" value="ABC_transp_permease"/>
</dbReference>
<dbReference type="OrthoDB" id="9792579at2"/>
<dbReference type="RefSeq" id="WP_110607654.1">
    <property type="nucleotide sequence ID" value="NZ_PDOD01000001.1"/>
</dbReference>